<accession>A0A2G9YBX0</accession>
<comment type="caution">
    <text evidence="2">The sequence shown here is derived from an EMBL/GenBank/DDBJ whole genome shotgun (WGS) entry which is preliminary data.</text>
</comment>
<reference evidence="2 3" key="1">
    <citation type="submission" date="2017-09" db="EMBL/GenBank/DDBJ databases">
        <title>Depth-based differentiation of microbial function through sediment-hosted aquifers and enrichment of novel symbionts in the deep terrestrial subsurface.</title>
        <authorList>
            <person name="Probst A.J."/>
            <person name="Ladd B."/>
            <person name="Jarett J.K."/>
            <person name="Geller-Mcgrath D.E."/>
            <person name="Sieber C.M."/>
            <person name="Emerson J.B."/>
            <person name="Anantharaman K."/>
            <person name="Thomas B.C."/>
            <person name="Malmstrom R."/>
            <person name="Stieglmeier M."/>
            <person name="Klingl A."/>
            <person name="Woyke T."/>
            <person name="Ryan C.M."/>
            <person name="Banfield J.F."/>
        </authorList>
    </citation>
    <scope>NUCLEOTIDE SEQUENCE [LARGE SCALE GENOMIC DNA]</scope>
    <source>
        <strain evidence="2">CG23_combo_of_CG06-09_8_20_14_all_48_7</strain>
    </source>
</reference>
<evidence type="ECO:0000313" key="3">
    <source>
        <dbReference type="Proteomes" id="UP000230392"/>
    </source>
</evidence>
<evidence type="ECO:0000313" key="2">
    <source>
        <dbReference type="EMBL" id="PIP16720.1"/>
    </source>
</evidence>
<gene>
    <name evidence="2" type="ORF">COX46_00490</name>
</gene>
<name>A0A2G9YBX0_9BACT</name>
<dbReference type="Proteomes" id="UP000230392">
    <property type="component" value="Unassembled WGS sequence"/>
</dbReference>
<dbReference type="AlphaFoldDB" id="A0A2G9YBX0"/>
<sequence>MDCKNKKIMLSAYRDGELSEEERREIEKHLKACSVCTEELKEIQKLSSLIKEVPEIKTSPQFEDRLKERLNITPELVMLKQLSRTMEEIEKKVTEYQKKAYPEIMTIEDLSFYLQISIETIWASLREIPSFRVGDQLRFRKGSVDEWIGRKETPHLYYHPTPLSFEGRQEELSLYEPRSYVGHSEKSQN</sequence>
<dbReference type="EMBL" id="PCRF01000023">
    <property type="protein sequence ID" value="PIP16720.1"/>
    <property type="molecule type" value="Genomic_DNA"/>
</dbReference>
<evidence type="ECO:0000259" key="1">
    <source>
        <dbReference type="Pfam" id="PF13490"/>
    </source>
</evidence>
<dbReference type="Gene3D" id="1.10.10.1320">
    <property type="entry name" value="Anti-sigma factor, zinc-finger domain"/>
    <property type="match status" value="1"/>
</dbReference>
<dbReference type="Pfam" id="PF13490">
    <property type="entry name" value="zf-HC2"/>
    <property type="match status" value="1"/>
</dbReference>
<feature type="domain" description="Putative zinc-finger" evidence="1">
    <location>
        <begin position="9"/>
        <end position="36"/>
    </location>
</feature>
<organism evidence="2 3">
    <name type="scientific">bacterium (Candidatus Ratteibacteria) CG23_combo_of_CG06-09_8_20_14_all_48_7</name>
    <dbReference type="NCBI Taxonomy" id="2014292"/>
    <lineage>
        <taxon>Bacteria</taxon>
        <taxon>Candidatus Ratteibacteria</taxon>
    </lineage>
</organism>
<protein>
    <recommendedName>
        <fullName evidence="1">Putative zinc-finger domain-containing protein</fullName>
    </recommendedName>
</protein>
<dbReference type="InterPro" id="IPR041916">
    <property type="entry name" value="Anti_sigma_zinc_sf"/>
</dbReference>
<proteinExistence type="predicted"/>
<dbReference type="InterPro" id="IPR027383">
    <property type="entry name" value="Znf_put"/>
</dbReference>